<dbReference type="AlphaFoldDB" id="A0A373FBS9"/>
<evidence type="ECO:0000256" key="1">
    <source>
        <dbReference type="ARBA" id="ARBA00009922"/>
    </source>
</evidence>
<evidence type="ECO:0000259" key="14">
    <source>
        <dbReference type="PROSITE" id="PS51217"/>
    </source>
</evidence>
<dbReference type="PROSITE" id="PS51198">
    <property type="entry name" value="UVRD_HELICASE_ATP_BIND"/>
    <property type="match status" value="1"/>
</dbReference>
<dbReference type="EC" id="5.6.2.4" evidence="9"/>
<dbReference type="GO" id="GO:0000725">
    <property type="term" value="P:recombinational repair"/>
    <property type="evidence" value="ECO:0007669"/>
    <property type="project" value="TreeGrafter"/>
</dbReference>
<feature type="domain" description="UvrD-like helicase C-terminal" evidence="14">
    <location>
        <begin position="269"/>
        <end position="533"/>
    </location>
</feature>
<keyword evidence="2 12" id="KW-0547">Nucleotide-binding</keyword>
<dbReference type="GO" id="GO:0016887">
    <property type="term" value="F:ATP hydrolysis activity"/>
    <property type="evidence" value="ECO:0007669"/>
    <property type="project" value="RHEA"/>
</dbReference>
<comment type="catalytic activity">
    <reaction evidence="11">
        <text>ATP + H2O = ADP + phosphate + H(+)</text>
        <dbReference type="Rhea" id="RHEA:13065"/>
        <dbReference type="ChEBI" id="CHEBI:15377"/>
        <dbReference type="ChEBI" id="CHEBI:15378"/>
        <dbReference type="ChEBI" id="CHEBI:30616"/>
        <dbReference type="ChEBI" id="CHEBI:43474"/>
        <dbReference type="ChEBI" id="CHEBI:456216"/>
        <dbReference type="EC" id="5.6.2.4"/>
    </reaction>
</comment>
<dbReference type="PANTHER" id="PTHR11070:SF2">
    <property type="entry name" value="ATP-DEPENDENT DNA HELICASE SRS2"/>
    <property type="match status" value="1"/>
</dbReference>
<evidence type="ECO:0000256" key="6">
    <source>
        <dbReference type="ARBA" id="ARBA00023125"/>
    </source>
</evidence>
<dbReference type="SUPFAM" id="SSF52540">
    <property type="entry name" value="P-loop containing nucleoside triphosphate hydrolases"/>
    <property type="match status" value="1"/>
</dbReference>
<comment type="caution">
    <text evidence="15">The sequence shown here is derived from an EMBL/GenBank/DDBJ whole genome shotgun (WGS) entry which is preliminary data.</text>
</comment>
<evidence type="ECO:0000259" key="13">
    <source>
        <dbReference type="PROSITE" id="PS51198"/>
    </source>
</evidence>
<evidence type="ECO:0000256" key="12">
    <source>
        <dbReference type="PROSITE-ProRule" id="PRU00560"/>
    </source>
</evidence>
<dbReference type="EMBL" id="QURR01000032">
    <property type="protein sequence ID" value="RGE40915.1"/>
    <property type="molecule type" value="Genomic_DNA"/>
</dbReference>
<dbReference type="GO" id="GO:0003677">
    <property type="term" value="F:DNA binding"/>
    <property type="evidence" value="ECO:0007669"/>
    <property type="project" value="UniProtKB-KW"/>
</dbReference>
<evidence type="ECO:0000256" key="3">
    <source>
        <dbReference type="ARBA" id="ARBA00022801"/>
    </source>
</evidence>
<dbReference type="GO" id="GO:0005524">
    <property type="term" value="F:ATP binding"/>
    <property type="evidence" value="ECO:0007669"/>
    <property type="project" value="UniProtKB-UniRule"/>
</dbReference>
<evidence type="ECO:0000256" key="10">
    <source>
        <dbReference type="ARBA" id="ARBA00034923"/>
    </source>
</evidence>
<dbReference type="PANTHER" id="PTHR11070">
    <property type="entry name" value="UVRD / RECB / PCRA DNA HELICASE FAMILY MEMBER"/>
    <property type="match status" value="1"/>
</dbReference>
<evidence type="ECO:0000256" key="8">
    <source>
        <dbReference type="ARBA" id="ARBA00034617"/>
    </source>
</evidence>
<keyword evidence="7" id="KW-0413">Isomerase</keyword>
<keyword evidence="4 12" id="KW-0347">Helicase</keyword>
<dbReference type="Pfam" id="PF00580">
    <property type="entry name" value="UvrD-helicase"/>
    <property type="match status" value="1"/>
</dbReference>
<protein>
    <recommendedName>
        <fullName evidence="9">DNA 3'-5' helicase</fullName>
        <ecNumber evidence="9">5.6.2.4</ecNumber>
    </recommendedName>
    <alternativeName>
        <fullName evidence="10">DNA 3'-5' helicase II</fullName>
    </alternativeName>
</protein>
<dbReference type="InterPro" id="IPR014017">
    <property type="entry name" value="DNA_helicase_UvrD-like_C"/>
</dbReference>
<evidence type="ECO:0000256" key="9">
    <source>
        <dbReference type="ARBA" id="ARBA00034808"/>
    </source>
</evidence>
<proteinExistence type="inferred from homology"/>
<dbReference type="InterPro" id="IPR000212">
    <property type="entry name" value="DNA_helicase_UvrD/REP"/>
</dbReference>
<dbReference type="Gene3D" id="1.10.10.160">
    <property type="match status" value="1"/>
</dbReference>
<accession>A0A373FBS9</accession>
<dbReference type="InterPro" id="IPR013986">
    <property type="entry name" value="DExx_box_DNA_helicase_dom_sf"/>
</dbReference>
<dbReference type="OrthoDB" id="5905204at2"/>
<evidence type="ECO:0000256" key="5">
    <source>
        <dbReference type="ARBA" id="ARBA00022840"/>
    </source>
</evidence>
<gene>
    <name evidence="15" type="ORF">DZC30_19390</name>
</gene>
<sequence>MQSTPSQHAAIVCDKNMILFAGPGSGKTATSVQKASRILCDPNRSLLMCTFTRDSAQEMLHRLEKKMDESGSGKPSPDRLRVSTLDSLCLWHYKATISDRFKLLSPQAQYPRLHQICKEFDLGGLDEHQQLFDAYQATRDRTQLVEKIREESPKTMVLIEQYYAYLKACNSLDLATIKRTVAIGLYEGTVPLFPFTDMIVDEVQDSDELQLLIAIVHGQNGVITSLVGDDDQTIYDWRAACGYQGMIKFVQECNAEVVRLGENFRSKSEIVEHATNLIRYNNPNRVEKNQKAERGPGGFVGGCYQEDVETEAEWIAGHIAENHTHPYNMAVLSRTNINLDIIETALNAAGIPNYRSGTSLWDRDDIAAYLSMMMFMCKGSPDLLAMALGLLGFKSQSVNTIMAELSSHHIRFRRGNAVDLPGLEPIEQTVLNQISKCMGKWRQDAKDGQTDLVIYESSAEFARWYSTLGAVAKKSGKEHPKVTRLKKGMQSVEKALTRIQGDLKGRIRLLTRKKKEEPESGAVRLMTMHGSKGLEWDHVYLIGCEETDDHNTITEGPSERRVFFVGMTRARESLWMTYGGKTPLFLLEAKVENLLSSPEPFGVAASADEHDPSIWDDDE</sequence>
<dbReference type="InterPro" id="IPR014016">
    <property type="entry name" value="UvrD-like_ATP-bd"/>
</dbReference>
<reference evidence="15 16" key="1">
    <citation type="submission" date="2018-08" db="EMBL/GenBank/DDBJ databases">
        <title>Comamonas testosteroni strain SWCO2.</title>
        <authorList>
            <person name="Jiang N."/>
            <person name="Zhang X.Z."/>
        </authorList>
    </citation>
    <scope>NUCLEOTIDE SEQUENCE [LARGE SCALE GENOMIC DNA]</scope>
    <source>
        <strain evidence="15 16">SWCO2</strain>
    </source>
</reference>
<dbReference type="GO" id="GO:0043138">
    <property type="term" value="F:3'-5' DNA helicase activity"/>
    <property type="evidence" value="ECO:0007669"/>
    <property type="project" value="UniProtKB-EC"/>
</dbReference>
<dbReference type="Gene3D" id="1.10.486.10">
    <property type="entry name" value="PCRA, domain 4"/>
    <property type="match status" value="1"/>
</dbReference>
<organism evidence="15 16">
    <name type="scientific">Comamonas testosteroni</name>
    <name type="common">Pseudomonas testosteroni</name>
    <dbReference type="NCBI Taxonomy" id="285"/>
    <lineage>
        <taxon>Bacteria</taxon>
        <taxon>Pseudomonadati</taxon>
        <taxon>Pseudomonadota</taxon>
        <taxon>Betaproteobacteria</taxon>
        <taxon>Burkholderiales</taxon>
        <taxon>Comamonadaceae</taxon>
        <taxon>Comamonas</taxon>
    </lineage>
</organism>
<dbReference type="Gene3D" id="3.40.50.300">
    <property type="entry name" value="P-loop containing nucleotide triphosphate hydrolases"/>
    <property type="match status" value="2"/>
</dbReference>
<dbReference type="Pfam" id="PF13361">
    <property type="entry name" value="UvrD_C"/>
    <property type="match status" value="1"/>
</dbReference>
<keyword evidence="16" id="KW-1185">Reference proteome</keyword>
<keyword evidence="6" id="KW-0238">DNA-binding</keyword>
<dbReference type="InterPro" id="IPR027417">
    <property type="entry name" value="P-loop_NTPase"/>
</dbReference>
<evidence type="ECO:0000313" key="16">
    <source>
        <dbReference type="Proteomes" id="UP000261948"/>
    </source>
</evidence>
<keyword evidence="3 12" id="KW-0378">Hydrolase</keyword>
<feature type="binding site" evidence="12">
    <location>
        <begin position="21"/>
        <end position="28"/>
    </location>
    <ligand>
        <name>ATP</name>
        <dbReference type="ChEBI" id="CHEBI:30616"/>
    </ligand>
</feature>
<comment type="similarity">
    <text evidence="1">Belongs to the helicase family. UvrD subfamily.</text>
</comment>
<comment type="catalytic activity">
    <reaction evidence="8">
        <text>Couples ATP hydrolysis with the unwinding of duplex DNA by translocating in the 3'-5' direction.</text>
        <dbReference type="EC" id="5.6.2.4"/>
    </reaction>
</comment>
<evidence type="ECO:0000313" key="15">
    <source>
        <dbReference type="EMBL" id="RGE40915.1"/>
    </source>
</evidence>
<keyword evidence="5 12" id="KW-0067">ATP-binding</keyword>
<feature type="domain" description="UvrD-like helicase ATP-binding" evidence="13">
    <location>
        <begin position="1"/>
        <end position="267"/>
    </location>
</feature>
<evidence type="ECO:0000256" key="4">
    <source>
        <dbReference type="ARBA" id="ARBA00022806"/>
    </source>
</evidence>
<evidence type="ECO:0000256" key="7">
    <source>
        <dbReference type="ARBA" id="ARBA00023235"/>
    </source>
</evidence>
<evidence type="ECO:0000256" key="11">
    <source>
        <dbReference type="ARBA" id="ARBA00048988"/>
    </source>
</evidence>
<name>A0A373FBS9_COMTE</name>
<evidence type="ECO:0000256" key="2">
    <source>
        <dbReference type="ARBA" id="ARBA00022741"/>
    </source>
</evidence>
<dbReference type="PROSITE" id="PS51217">
    <property type="entry name" value="UVRD_HELICASE_CTER"/>
    <property type="match status" value="1"/>
</dbReference>
<dbReference type="Proteomes" id="UP000261948">
    <property type="component" value="Unassembled WGS sequence"/>
</dbReference>